<reference evidence="2 3" key="2">
    <citation type="journal article" date="2017" name="Front. Plant Sci.">
        <title>Gene Classification and Mining of Molecular Markers Useful in Red Clover (Trifolium pratense) Breeding.</title>
        <authorList>
            <person name="Istvanek J."/>
            <person name="Dluhosova J."/>
            <person name="Dluhos P."/>
            <person name="Patkova L."/>
            <person name="Nedelnik J."/>
            <person name="Repkova J."/>
        </authorList>
    </citation>
    <scope>NUCLEOTIDE SEQUENCE [LARGE SCALE GENOMIC DNA]</scope>
    <source>
        <strain evidence="3">cv. Tatra</strain>
        <tissue evidence="2">Young leaves</tissue>
    </source>
</reference>
<evidence type="ECO:0000313" key="3">
    <source>
        <dbReference type="Proteomes" id="UP000236291"/>
    </source>
</evidence>
<feature type="non-terminal residue" evidence="2">
    <location>
        <position position="1"/>
    </location>
</feature>
<proteinExistence type="predicted"/>
<dbReference type="Proteomes" id="UP000236291">
    <property type="component" value="Unassembled WGS sequence"/>
</dbReference>
<sequence>RAGGQDVDEVEATTLLMGVQFVHDIGLDAVIFESDCSTIIRDLKADENNIVVLG</sequence>
<feature type="domain" description="RNase H type-1" evidence="1">
    <location>
        <begin position="4"/>
        <end position="47"/>
    </location>
</feature>
<evidence type="ECO:0000259" key="1">
    <source>
        <dbReference type="Pfam" id="PF13456"/>
    </source>
</evidence>
<dbReference type="EMBL" id="ASHM01188540">
    <property type="protein sequence ID" value="PNX66088.1"/>
    <property type="molecule type" value="Genomic_DNA"/>
</dbReference>
<dbReference type="InterPro" id="IPR002156">
    <property type="entry name" value="RNaseH_domain"/>
</dbReference>
<protein>
    <recommendedName>
        <fullName evidence="1">RNase H type-1 domain-containing protein</fullName>
    </recommendedName>
</protein>
<dbReference type="Pfam" id="PF13456">
    <property type="entry name" value="RVT_3"/>
    <property type="match status" value="1"/>
</dbReference>
<reference evidence="2 3" key="1">
    <citation type="journal article" date="2014" name="Am. J. Bot.">
        <title>Genome assembly and annotation for red clover (Trifolium pratense; Fabaceae).</title>
        <authorList>
            <person name="Istvanek J."/>
            <person name="Jaros M."/>
            <person name="Krenek A."/>
            <person name="Repkova J."/>
        </authorList>
    </citation>
    <scope>NUCLEOTIDE SEQUENCE [LARGE SCALE GENOMIC DNA]</scope>
    <source>
        <strain evidence="3">cv. Tatra</strain>
        <tissue evidence="2">Young leaves</tissue>
    </source>
</reference>
<accession>A0A2K3KIH7</accession>
<dbReference type="AlphaFoldDB" id="A0A2K3KIH7"/>
<gene>
    <name evidence="2" type="ORF">L195_g062891</name>
</gene>
<organism evidence="2 3">
    <name type="scientific">Trifolium pratense</name>
    <name type="common">Red clover</name>
    <dbReference type="NCBI Taxonomy" id="57577"/>
    <lineage>
        <taxon>Eukaryota</taxon>
        <taxon>Viridiplantae</taxon>
        <taxon>Streptophyta</taxon>
        <taxon>Embryophyta</taxon>
        <taxon>Tracheophyta</taxon>
        <taxon>Spermatophyta</taxon>
        <taxon>Magnoliopsida</taxon>
        <taxon>eudicotyledons</taxon>
        <taxon>Gunneridae</taxon>
        <taxon>Pentapetalae</taxon>
        <taxon>rosids</taxon>
        <taxon>fabids</taxon>
        <taxon>Fabales</taxon>
        <taxon>Fabaceae</taxon>
        <taxon>Papilionoideae</taxon>
        <taxon>50 kb inversion clade</taxon>
        <taxon>NPAAA clade</taxon>
        <taxon>Hologalegina</taxon>
        <taxon>IRL clade</taxon>
        <taxon>Trifolieae</taxon>
        <taxon>Trifolium</taxon>
    </lineage>
</organism>
<dbReference type="GO" id="GO:0004523">
    <property type="term" value="F:RNA-DNA hybrid ribonuclease activity"/>
    <property type="evidence" value="ECO:0007669"/>
    <property type="project" value="InterPro"/>
</dbReference>
<evidence type="ECO:0000313" key="2">
    <source>
        <dbReference type="EMBL" id="PNX66088.1"/>
    </source>
</evidence>
<dbReference type="GO" id="GO:0003676">
    <property type="term" value="F:nucleic acid binding"/>
    <property type="evidence" value="ECO:0007669"/>
    <property type="project" value="InterPro"/>
</dbReference>
<name>A0A2K3KIH7_TRIPR</name>
<comment type="caution">
    <text evidence="2">The sequence shown here is derived from an EMBL/GenBank/DDBJ whole genome shotgun (WGS) entry which is preliminary data.</text>
</comment>